<evidence type="ECO:0000256" key="11">
    <source>
        <dbReference type="SAM" id="MobiDB-lite"/>
    </source>
</evidence>
<dbReference type="InterPro" id="IPR045120">
    <property type="entry name" value="Suco/Slp1-like"/>
</dbReference>
<evidence type="ECO:0000256" key="6">
    <source>
        <dbReference type="ARBA" id="ARBA00023136"/>
    </source>
</evidence>
<comment type="caution">
    <text evidence="14">The sequence shown here is derived from an EMBL/GenBank/DDBJ whole genome shotgun (WGS) entry which is preliminary data.</text>
</comment>
<feature type="chain" id="PRO_5043640981" evidence="12">
    <location>
        <begin position="28"/>
        <end position="1156"/>
    </location>
</feature>
<evidence type="ECO:0000256" key="12">
    <source>
        <dbReference type="SAM" id="SignalP"/>
    </source>
</evidence>
<dbReference type="GO" id="GO:0034975">
    <property type="term" value="P:protein folding in endoplasmic reticulum"/>
    <property type="evidence" value="ECO:0007669"/>
    <property type="project" value="TreeGrafter"/>
</dbReference>
<dbReference type="PANTHER" id="PTHR12953">
    <property type="entry name" value="MEMBRANE PROTEIN CH1 RELATED"/>
    <property type="match status" value="1"/>
</dbReference>
<dbReference type="GO" id="GO:0005789">
    <property type="term" value="C:endoplasmic reticulum membrane"/>
    <property type="evidence" value="ECO:0007669"/>
    <property type="project" value="UniProtKB-SubCell"/>
</dbReference>
<organism evidence="14 15">
    <name type="scientific">Caerostris extrusa</name>
    <name type="common">Bark spider</name>
    <name type="synonym">Caerostris bankana</name>
    <dbReference type="NCBI Taxonomy" id="172846"/>
    <lineage>
        <taxon>Eukaryota</taxon>
        <taxon>Metazoa</taxon>
        <taxon>Ecdysozoa</taxon>
        <taxon>Arthropoda</taxon>
        <taxon>Chelicerata</taxon>
        <taxon>Arachnida</taxon>
        <taxon>Araneae</taxon>
        <taxon>Araneomorphae</taxon>
        <taxon>Entelegynae</taxon>
        <taxon>Araneoidea</taxon>
        <taxon>Araneidae</taxon>
        <taxon>Caerostris</taxon>
    </lineage>
</organism>
<dbReference type="PROSITE" id="PS51469">
    <property type="entry name" value="SUN"/>
    <property type="match status" value="1"/>
</dbReference>
<gene>
    <name evidence="14" type="primary">SUCO</name>
    <name evidence="14" type="ORF">CEXT_641351</name>
</gene>
<dbReference type="PANTHER" id="PTHR12953:SF0">
    <property type="entry name" value="SUN DOMAIN-CONTAINING OSSIFICATION FACTOR"/>
    <property type="match status" value="1"/>
</dbReference>
<dbReference type="EMBL" id="BPLR01006278">
    <property type="protein sequence ID" value="GIY08692.1"/>
    <property type="molecule type" value="Genomic_DNA"/>
</dbReference>
<evidence type="ECO:0000256" key="9">
    <source>
        <dbReference type="ARBA" id="ARBA00061226"/>
    </source>
</evidence>
<keyword evidence="6" id="KW-0472">Membrane</keyword>
<comment type="subunit">
    <text evidence="10">Interacts with EMP65.</text>
</comment>
<evidence type="ECO:0000256" key="7">
    <source>
        <dbReference type="ARBA" id="ARBA00023180"/>
    </source>
</evidence>
<comment type="subcellular location">
    <subcellularLocation>
        <location evidence="8">Endomembrane system</location>
        <topology evidence="8">Single-pass type I membrane protein</topology>
    </subcellularLocation>
    <subcellularLocation>
        <location evidence="1">Endoplasmic reticulum membrane</location>
        <topology evidence="1">Single-pass membrane protein</topology>
    </subcellularLocation>
</comment>
<evidence type="ECO:0000256" key="10">
    <source>
        <dbReference type="ARBA" id="ARBA00064635"/>
    </source>
</evidence>
<keyword evidence="3 12" id="KW-0732">Signal</keyword>
<feature type="domain" description="SUN" evidence="13">
    <location>
        <begin position="262"/>
        <end position="421"/>
    </location>
</feature>
<reference evidence="14 15" key="1">
    <citation type="submission" date="2021-06" db="EMBL/GenBank/DDBJ databases">
        <title>Caerostris extrusa draft genome.</title>
        <authorList>
            <person name="Kono N."/>
            <person name="Arakawa K."/>
        </authorList>
    </citation>
    <scope>NUCLEOTIDE SEQUENCE [LARGE SCALE GENOMIC DNA]</scope>
</reference>
<dbReference type="Pfam" id="PF07738">
    <property type="entry name" value="Sad1_UNC"/>
    <property type="match status" value="1"/>
</dbReference>
<feature type="region of interest" description="Disordered" evidence="11">
    <location>
        <begin position="1036"/>
        <end position="1056"/>
    </location>
</feature>
<feature type="region of interest" description="Disordered" evidence="11">
    <location>
        <begin position="258"/>
        <end position="284"/>
    </location>
</feature>
<dbReference type="InterPro" id="IPR012919">
    <property type="entry name" value="SUN_dom"/>
</dbReference>
<dbReference type="Proteomes" id="UP001054945">
    <property type="component" value="Unassembled WGS sequence"/>
</dbReference>
<keyword evidence="2" id="KW-0812">Transmembrane</keyword>
<name>A0AAV4QHA3_CAEEX</name>
<keyword evidence="4" id="KW-0256">Endoplasmic reticulum</keyword>
<evidence type="ECO:0000313" key="14">
    <source>
        <dbReference type="EMBL" id="GIY08692.1"/>
    </source>
</evidence>
<dbReference type="FunFam" id="2.60.120.260:FF:000099">
    <property type="entry name" value="Uncharacterized protein, isoform C"/>
    <property type="match status" value="1"/>
</dbReference>
<accession>A0AAV4QHA3</accession>
<evidence type="ECO:0000256" key="5">
    <source>
        <dbReference type="ARBA" id="ARBA00022989"/>
    </source>
</evidence>
<evidence type="ECO:0000259" key="13">
    <source>
        <dbReference type="PROSITE" id="PS51469"/>
    </source>
</evidence>
<keyword evidence="5" id="KW-1133">Transmembrane helix</keyword>
<evidence type="ECO:0000256" key="3">
    <source>
        <dbReference type="ARBA" id="ARBA00022729"/>
    </source>
</evidence>
<keyword evidence="7" id="KW-0325">Glycoprotein</keyword>
<dbReference type="AlphaFoldDB" id="A0AAV4QHA3"/>
<proteinExistence type="inferred from homology"/>
<protein>
    <submittedName>
        <fullName evidence="14">SUN domain-containing ossification factor</fullName>
    </submittedName>
</protein>
<evidence type="ECO:0000256" key="2">
    <source>
        <dbReference type="ARBA" id="ARBA00022692"/>
    </source>
</evidence>
<sequence>MKGICTSKRLLFIYILSLLWLPNYCDIKQNEADSQSIQNPTAIPSDLGGIKHVPSEQEKENYVEELVIPVRKADVQPNVEYVNSVEKEGEVDKEHVTKFSQHDKSHEETAQHSIANLESSRLNSINVKDDILPRKSPELSEKPNFWILYKLCFLMKFTSMPTIIEPELIKPSQAAPNIEPSVINRPLEKVPKPVESTPNSVSSEPPQVDAKKEAMKLPHQIPLNFELRKHGLEENIHQQPHYDGMPSFDEWKKMMLAEQQKGGQKMPSPSPPGKKISSQKRRRNYSSFECGAKIVASNAEADGASRILNELVDEYMLNPCKAKIWFVIELCETVQASQIELANFELFSSCPKEFAVYSSDNFPTRDWVLLGVFNAAEQRVLQSFELKQEGFGKFIKIELLSHYGKEHYCPLSVVRIFGTSMVDEYEEMETLSSHPEISEDDLDRLDISLEDKKSTNIFGSATDAVMNIMKKAAQALGQHQTLEDGQNNETIPEQQNVSKTKLCSMVDNASENCEDVSLTVRKDNLPTLYNFSIAPSSMHKSLFRLLHRCDQCASSRIRYYSSAQPHCRFFQAAFGPVVFQSLCDWLKEHPLVFAHESSAHRKKDSSLSDSLIPSPTKSPPPQIMVVPLENDSPLKKLLVNVSHSTINSLSKSLMINATKTLPSDTSMISSVTNGIQLEPSIQPTHTQQTLDTVAFNDSKQVLTSVESGEIPLPSAEIVIELPQKPTISLQEDMNLKVDNIATETIPIDISITDSSTISEVFSDADEEQMREFLLDPSSVTFEDVAFSEMVLPSDLPSGVKNEDKPSDMHSEMQGKLEPVTVSSGSTGQKESVFMRMSNRIKSLELNMSLSSQYLQELSQRYRRQMEEMQQAFNRTIGTLNDTAKKAAERDLKQQDILNTLQLQVSNLTGTVEFLLSERSSMFRKMVETHVCLMVIEAIIMITVMSLCVRRISSSAGQMPEINREVQVATPRISKRRSSADSIAPPVARKVKKRSASEEALNAGEELLIVEPSPAFLEPILKDKYCLLACGKKKNRKRSKVQRSASNPTIEPRNPIPTSRCIAKRVSYTERSITKSIASKQFPHRKNHTCENCNDNICTDRKNNNRDQKLKKTPFQNLTNGTVLCSQKQPVINQRLEKGRDRFSFMKFLKFQRRDSI</sequence>
<comment type="similarity">
    <text evidence="9">Belongs to the SLP1 family.</text>
</comment>
<evidence type="ECO:0000313" key="15">
    <source>
        <dbReference type="Proteomes" id="UP001054945"/>
    </source>
</evidence>
<evidence type="ECO:0000256" key="8">
    <source>
        <dbReference type="ARBA" id="ARBA00046288"/>
    </source>
</evidence>
<keyword evidence="15" id="KW-1185">Reference proteome</keyword>
<evidence type="ECO:0000256" key="4">
    <source>
        <dbReference type="ARBA" id="ARBA00022824"/>
    </source>
</evidence>
<feature type="signal peptide" evidence="12">
    <location>
        <begin position="1"/>
        <end position="27"/>
    </location>
</feature>
<evidence type="ECO:0000256" key="1">
    <source>
        <dbReference type="ARBA" id="ARBA00004389"/>
    </source>
</evidence>